<dbReference type="PANTHER" id="PTHR35813:SF1">
    <property type="entry name" value="INNER MEMBRANE PROTEIN YBAN"/>
    <property type="match status" value="1"/>
</dbReference>
<evidence type="ECO:0000313" key="3">
    <source>
        <dbReference type="EMBL" id="QEW37904.1"/>
    </source>
</evidence>
<dbReference type="AlphaFoldDB" id="A0A174VCZ8"/>
<evidence type="ECO:0000313" key="2">
    <source>
        <dbReference type="EMBL" id="CUO43966.1"/>
    </source>
</evidence>
<dbReference type="PANTHER" id="PTHR35813">
    <property type="entry name" value="INNER MEMBRANE PROTEIN YBAN"/>
    <property type="match status" value="1"/>
</dbReference>
<reference evidence="4 7" key="2">
    <citation type="journal article" date="2019" name="Nat. Commun.">
        <title>Gram positive-like bacteriocins with broad spectrum anti-Bacteroidales activity encoded on mobile elements of the human gut microbiota.</title>
        <authorList>
            <person name="Bechon N."/>
            <person name="Coyne M.J.Jr."/>
            <person name="Laclare-Mceneany V."/>
            <person name="Chatzidaki-Livanis M."/>
            <person name="Ghigo J.-M."/>
            <person name="Comstock L.E."/>
        </authorList>
    </citation>
    <scope>NUCLEOTIDE SEQUENCE [LARGE SCALE GENOMIC DNA]</scope>
    <source>
        <strain evidence="4 7">CL01T12C17</strain>
    </source>
</reference>
<name>A0A174VCZ8_PHOVU</name>
<feature type="transmembrane region" description="Helical" evidence="1">
    <location>
        <begin position="128"/>
        <end position="146"/>
    </location>
</feature>
<dbReference type="Pfam" id="PF04304">
    <property type="entry name" value="DUF454"/>
    <property type="match status" value="1"/>
</dbReference>
<reference evidence="3 6" key="3">
    <citation type="submission" date="2019-09" db="EMBL/GenBank/DDBJ databases">
        <title>Commensal-derived Metabolites Govern Vibrio cholerae Pathogenesis in Host.</title>
        <authorList>
            <person name="Yoon S.S."/>
            <person name="Yoon M.Y."/>
        </authorList>
    </citation>
    <scope>NUCLEOTIDE SEQUENCE [LARGE SCALE GENOMIC DNA]</scope>
    <source>
        <strain evidence="3 6">VIC01</strain>
    </source>
</reference>
<sequence>MSPRCYRTQRYTIKKNNIKRTLYFFVFWSIFAPMKILYTIVGTTSLILGIIGIFLPLLPTTPFLLLTAAMYFRSSPRWYHWLIQQKYLGSYIRNFREHKAIPLHAKIISVSLIWITLSYCAIWTLPYIWARILFLIIAIGTTWHILSYKTLKR</sequence>
<dbReference type="EMBL" id="CP043529">
    <property type="protein sequence ID" value="QEW37904.1"/>
    <property type="molecule type" value="Genomic_DNA"/>
</dbReference>
<protein>
    <submittedName>
        <fullName evidence="4">Putative inner membrane protein, YbaN-like</fullName>
    </submittedName>
    <submittedName>
        <fullName evidence="2 3">inner membrane protein YbaN</fullName>
    </submittedName>
</protein>
<feature type="transmembrane region" description="Helical" evidence="1">
    <location>
        <begin position="21"/>
        <end position="41"/>
    </location>
</feature>
<dbReference type="Proteomes" id="UP000095333">
    <property type="component" value="Unassembled WGS sequence"/>
</dbReference>
<evidence type="ECO:0000313" key="4">
    <source>
        <dbReference type="EMBL" id="TSE49422.1"/>
    </source>
</evidence>
<dbReference type="EMBL" id="CYZI01000010">
    <property type="protein sequence ID" value="CUO43966.1"/>
    <property type="molecule type" value="Genomic_DNA"/>
</dbReference>
<accession>A0A174VCZ8</accession>
<organism evidence="4 7">
    <name type="scientific">Phocaeicola vulgatus</name>
    <name type="common">Bacteroides vulgatus</name>
    <dbReference type="NCBI Taxonomy" id="821"/>
    <lineage>
        <taxon>Bacteria</taxon>
        <taxon>Pseudomonadati</taxon>
        <taxon>Bacteroidota</taxon>
        <taxon>Bacteroidia</taxon>
        <taxon>Bacteroidales</taxon>
        <taxon>Bacteroidaceae</taxon>
        <taxon>Phocaeicola</taxon>
    </lineage>
</organism>
<dbReference type="GO" id="GO:0005886">
    <property type="term" value="C:plasma membrane"/>
    <property type="evidence" value="ECO:0007669"/>
    <property type="project" value="TreeGrafter"/>
</dbReference>
<dbReference type="Proteomes" id="UP000326091">
    <property type="component" value="Chromosome"/>
</dbReference>
<dbReference type="EMBL" id="RWHZ01000012">
    <property type="protein sequence ID" value="TSE49422.1"/>
    <property type="molecule type" value="Genomic_DNA"/>
</dbReference>
<evidence type="ECO:0000313" key="5">
    <source>
        <dbReference type="Proteomes" id="UP000095333"/>
    </source>
</evidence>
<evidence type="ECO:0000256" key="1">
    <source>
        <dbReference type="SAM" id="Phobius"/>
    </source>
</evidence>
<dbReference type="Proteomes" id="UP000408523">
    <property type="component" value="Unassembled WGS sequence"/>
</dbReference>
<gene>
    <name evidence="4" type="primary">ybaN</name>
    <name evidence="4" type="ORF">EH214_01289</name>
    <name evidence="2" type="ORF">ERS852457_01994</name>
    <name evidence="3" type="ORF">VIC01_03508</name>
</gene>
<feature type="transmembrane region" description="Helical" evidence="1">
    <location>
        <begin position="103"/>
        <end position="122"/>
    </location>
</feature>
<reference evidence="2 5" key="1">
    <citation type="submission" date="2015-09" db="EMBL/GenBank/DDBJ databases">
        <authorList>
            <consortium name="Pathogen Informatics"/>
        </authorList>
    </citation>
    <scope>NUCLEOTIDE SEQUENCE [LARGE SCALE GENOMIC DNA]</scope>
    <source>
        <strain evidence="2 5">2789STDY5834842</strain>
    </source>
</reference>
<keyword evidence="1" id="KW-1133">Transmembrane helix</keyword>
<feature type="transmembrane region" description="Helical" evidence="1">
    <location>
        <begin position="47"/>
        <end position="72"/>
    </location>
</feature>
<proteinExistence type="predicted"/>
<evidence type="ECO:0000313" key="7">
    <source>
        <dbReference type="Proteomes" id="UP000408523"/>
    </source>
</evidence>
<keyword evidence="1" id="KW-0812">Transmembrane</keyword>
<keyword evidence="1" id="KW-0472">Membrane</keyword>
<evidence type="ECO:0000313" key="6">
    <source>
        <dbReference type="Proteomes" id="UP000326091"/>
    </source>
</evidence>
<dbReference type="InterPro" id="IPR007401">
    <property type="entry name" value="DUF454"/>
</dbReference>